<protein>
    <recommendedName>
        <fullName evidence="3">Helix-turn-helix protein</fullName>
    </recommendedName>
</protein>
<organism evidence="1 2">
    <name type="scientific">Actinoallomurus bryophytorum</name>
    <dbReference type="NCBI Taxonomy" id="1490222"/>
    <lineage>
        <taxon>Bacteria</taxon>
        <taxon>Bacillati</taxon>
        <taxon>Actinomycetota</taxon>
        <taxon>Actinomycetes</taxon>
        <taxon>Streptosporangiales</taxon>
        <taxon>Thermomonosporaceae</taxon>
        <taxon>Actinoallomurus</taxon>
    </lineage>
</organism>
<comment type="caution">
    <text evidence="1">The sequence shown here is derived from an EMBL/GenBank/DDBJ whole genome shotgun (WGS) entry which is preliminary data.</text>
</comment>
<keyword evidence="2" id="KW-1185">Reference proteome</keyword>
<evidence type="ECO:0008006" key="3">
    <source>
        <dbReference type="Google" id="ProtNLM"/>
    </source>
</evidence>
<dbReference type="Proteomes" id="UP000316096">
    <property type="component" value="Unassembled WGS sequence"/>
</dbReference>
<dbReference type="EMBL" id="VFOZ01000001">
    <property type="protein sequence ID" value="TQL96045.1"/>
    <property type="molecule type" value="Genomic_DNA"/>
</dbReference>
<accession>A0A543CG48</accession>
<proteinExistence type="predicted"/>
<dbReference type="SUPFAM" id="SSF48452">
    <property type="entry name" value="TPR-like"/>
    <property type="match status" value="1"/>
</dbReference>
<gene>
    <name evidence="1" type="ORF">FB559_1564</name>
</gene>
<dbReference type="InterPro" id="IPR001387">
    <property type="entry name" value="Cro/C1-type_HTH"/>
</dbReference>
<name>A0A543CG48_9ACTN</name>
<reference evidence="1 2" key="1">
    <citation type="submission" date="2019-06" db="EMBL/GenBank/DDBJ databases">
        <title>Sequencing the genomes of 1000 actinobacteria strains.</title>
        <authorList>
            <person name="Klenk H.-P."/>
        </authorList>
    </citation>
    <scope>NUCLEOTIDE SEQUENCE [LARGE SCALE GENOMIC DNA]</scope>
    <source>
        <strain evidence="1 2">DSM 102200</strain>
    </source>
</reference>
<evidence type="ECO:0000313" key="2">
    <source>
        <dbReference type="Proteomes" id="UP000316096"/>
    </source>
</evidence>
<evidence type="ECO:0000313" key="1">
    <source>
        <dbReference type="EMBL" id="TQL96045.1"/>
    </source>
</evidence>
<dbReference type="Gene3D" id="1.25.40.10">
    <property type="entry name" value="Tetratricopeptide repeat domain"/>
    <property type="match status" value="1"/>
</dbReference>
<dbReference type="InterPro" id="IPR011990">
    <property type="entry name" value="TPR-like_helical_dom_sf"/>
</dbReference>
<dbReference type="CDD" id="cd00093">
    <property type="entry name" value="HTH_XRE"/>
    <property type="match status" value="1"/>
</dbReference>
<sequence length="481" mass="52158">MSRSPFDPIEIPDEAWRRESTQRILQDRAAGPLFGFAQKYGISQTRLGAATGMGQGRINDLIHGRRGNITALDSWERIAEGLNMPSHARMTLGLAPQSPPDMDLAPGQSIPADLGLGFPTSSADRAETTTRLWNADLKDVRHVVNGSVDVQAWSDASLKWLLAKTIEPSSSNGRDVGAADVQRVQLTTEMFSQMDNRFGGGHARHALIQFLATDVTQLMAGQFTDEIGGELFSAVAEATLLAAWMAYDSGLHGLAQRYFIQALALAESGRNRLLAGSILDAMSHQATFIGRFEEAANLARAAQVGTKTATPTLSAHFYAMEARALARLGDARGCDLALSEAVKAFERRNPEDDPEWIRYFDEAELAAEFGHCFRDLGRPVDATAYATQSLGSADGTYQRSDFFATMVLADAHLRAGDAEEACQVALNALRLGEQLKSARCVSYVREFSAGLDGIGPTPLVRDFTDQATEFGLWKQARPGTS</sequence>
<dbReference type="AlphaFoldDB" id="A0A543CG48"/>